<reference evidence="1 2" key="1">
    <citation type="submission" date="2016-03" db="EMBL/GenBank/DDBJ databases">
        <title>Comparative genomics of the ectomycorrhizal sister species Rhizopogon vinicolor and Rhizopogon vesiculosus (Basidiomycota: Boletales) reveals a divergence of the mating type B locus.</title>
        <authorList>
            <person name="Mujic A.B."/>
            <person name="Kuo A."/>
            <person name="Tritt A."/>
            <person name="Lipzen A."/>
            <person name="Chen C."/>
            <person name="Johnson J."/>
            <person name="Sharma A."/>
            <person name="Barry K."/>
            <person name="Grigoriev I.V."/>
            <person name="Spatafora J.W."/>
        </authorList>
    </citation>
    <scope>NUCLEOTIDE SEQUENCE [LARGE SCALE GENOMIC DNA]</scope>
    <source>
        <strain evidence="1 2">AM-OR11-056</strain>
    </source>
</reference>
<name>A0A1J8PVN8_9AGAM</name>
<comment type="caution">
    <text evidence="1">The sequence shown here is derived from an EMBL/GenBank/DDBJ whole genome shotgun (WGS) entry which is preliminary data.</text>
</comment>
<organism evidence="1 2">
    <name type="scientific">Rhizopogon vesiculosus</name>
    <dbReference type="NCBI Taxonomy" id="180088"/>
    <lineage>
        <taxon>Eukaryota</taxon>
        <taxon>Fungi</taxon>
        <taxon>Dikarya</taxon>
        <taxon>Basidiomycota</taxon>
        <taxon>Agaricomycotina</taxon>
        <taxon>Agaricomycetes</taxon>
        <taxon>Agaricomycetidae</taxon>
        <taxon>Boletales</taxon>
        <taxon>Suillineae</taxon>
        <taxon>Rhizopogonaceae</taxon>
        <taxon>Rhizopogon</taxon>
    </lineage>
</organism>
<evidence type="ECO:0000313" key="1">
    <source>
        <dbReference type="EMBL" id="OJA13318.1"/>
    </source>
</evidence>
<sequence length="58" mass="6563">MRDVQFQYTQQHIADISFLGQSSMVAEHLRRIEKQDEALKPMLQNALKDTSATAITSA</sequence>
<accession>A0A1J8PVN8</accession>
<dbReference type="STRING" id="180088.A0A1J8PVN8"/>
<gene>
    <name evidence="1" type="ORF">AZE42_10349</name>
</gene>
<dbReference type="Proteomes" id="UP000183567">
    <property type="component" value="Unassembled WGS sequence"/>
</dbReference>
<dbReference type="AlphaFoldDB" id="A0A1J8PVN8"/>
<keyword evidence="2" id="KW-1185">Reference proteome</keyword>
<dbReference type="EMBL" id="LVVM01004214">
    <property type="protein sequence ID" value="OJA13318.1"/>
    <property type="molecule type" value="Genomic_DNA"/>
</dbReference>
<proteinExistence type="predicted"/>
<protein>
    <submittedName>
        <fullName evidence="1">Uncharacterized protein</fullName>
    </submittedName>
</protein>
<evidence type="ECO:0000313" key="2">
    <source>
        <dbReference type="Proteomes" id="UP000183567"/>
    </source>
</evidence>